<dbReference type="PROSITE" id="PS50110">
    <property type="entry name" value="RESPONSE_REGULATORY"/>
    <property type="match status" value="1"/>
</dbReference>
<dbReference type="SMART" id="SM00448">
    <property type="entry name" value="REC"/>
    <property type="match status" value="1"/>
</dbReference>
<dbReference type="Pfam" id="PF00072">
    <property type="entry name" value="Response_reg"/>
    <property type="match status" value="1"/>
</dbReference>
<feature type="domain" description="Response regulatory" evidence="7">
    <location>
        <begin position="20"/>
        <end position="137"/>
    </location>
</feature>
<reference evidence="8" key="1">
    <citation type="submission" date="2022-05" db="EMBL/GenBank/DDBJ databases">
        <title>An RpoN-dependent PEP-CTERM gene is involved in floc formation of an Aquincola tertiaricarbonis strain.</title>
        <authorList>
            <person name="Qiu D."/>
            <person name="Xia M."/>
        </authorList>
    </citation>
    <scope>NUCLEOTIDE SEQUENCE</scope>
    <source>
        <strain evidence="8">RN12</strain>
    </source>
</reference>
<evidence type="ECO:0000256" key="1">
    <source>
        <dbReference type="ARBA" id="ARBA00022553"/>
    </source>
</evidence>
<keyword evidence="5" id="KW-0804">Transcription</keyword>
<dbReference type="PANTHER" id="PTHR48111:SF1">
    <property type="entry name" value="TWO-COMPONENT RESPONSE REGULATOR ORR33"/>
    <property type="match status" value="1"/>
</dbReference>
<evidence type="ECO:0000256" key="3">
    <source>
        <dbReference type="ARBA" id="ARBA00023015"/>
    </source>
</evidence>
<dbReference type="RefSeq" id="WP_250198912.1">
    <property type="nucleotide sequence ID" value="NZ_CP097636.1"/>
</dbReference>
<keyword evidence="3" id="KW-0805">Transcription regulation</keyword>
<protein>
    <submittedName>
        <fullName evidence="8">Response regulator</fullName>
    </submittedName>
</protein>
<dbReference type="InterPro" id="IPR011006">
    <property type="entry name" value="CheY-like_superfamily"/>
</dbReference>
<sequence length="151" mass="16611">MAASELPSELVPAAGSLRGKVLYIEDAETSMAVVEGMMQHFPGVQLLQATTGRQGVEMVRQERPDLVLLDMHLPDISGLEVVRILNQEISDRGLRVTILTGDKLSMDIIKAMSLGAFEYWIKPVELRVLASGLRRALGGRTAHPARHFPVR</sequence>
<dbReference type="InterPro" id="IPR001789">
    <property type="entry name" value="Sig_transdc_resp-reg_receiver"/>
</dbReference>
<dbReference type="Proteomes" id="UP001056201">
    <property type="component" value="Chromosome 2"/>
</dbReference>
<dbReference type="PANTHER" id="PTHR48111">
    <property type="entry name" value="REGULATOR OF RPOS"/>
    <property type="match status" value="1"/>
</dbReference>
<dbReference type="SUPFAM" id="SSF52172">
    <property type="entry name" value="CheY-like"/>
    <property type="match status" value="1"/>
</dbReference>
<feature type="modified residue" description="4-aspartylphosphate" evidence="6">
    <location>
        <position position="70"/>
    </location>
</feature>
<keyword evidence="4" id="KW-0238">DNA-binding</keyword>
<evidence type="ECO:0000256" key="4">
    <source>
        <dbReference type="ARBA" id="ARBA00023125"/>
    </source>
</evidence>
<evidence type="ECO:0000256" key="2">
    <source>
        <dbReference type="ARBA" id="ARBA00023012"/>
    </source>
</evidence>
<evidence type="ECO:0000256" key="5">
    <source>
        <dbReference type="ARBA" id="ARBA00023163"/>
    </source>
</evidence>
<name>A0ABY4SFM8_AQUTE</name>
<evidence type="ECO:0000313" key="9">
    <source>
        <dbReference type="Proteomes" id="UP001056201"/>
    </source>
</evidence>
<evidence type="ECO:0000256" key="6">
    <source>
        <dbReference type="PROSITE-ProRule" id="PRU00169"/>
    </source>
</evidence>
<dbReference type="InterPro" id="IPR039420">
    <property type="entry name" value="WalR-like"/>
</dbReference>
<gene>
    <name evidence="8" type="ORF">MW290_17100</name>
</gene>
<dbReference type="Gene3D" id="3.40.50.2300">
    <property type="match status" value="1"/>
</dbReference>
<keyword evidence="9" id="KW-1185">Reference proteome</keyword>
<accession>A0ABY4SFM8</accession>
<evidence type="ECO:0000313" key="8">
    <source>
        <dbReference type="EMBL" id="URI10707.1"/>
    </source>
</evidence>
<keyword evidence="1 6" id="KW-0597">Phosphoprotein</keyword>
<dbReference type="EMBL" id="CP097636">
    <property type="protein sequence ID" value="URI10707.1"/>
    <property type="molecule type" value="Genomic_DNA"/>
</dbReference>
<organism evidence="8 9">
    <name type="scientific">Aquincola tertiaricarbonis</name>
    <dbReference type="NCBI Taxonomy" id="391953"/>
    <lineage>
        <taxon>Bacteria</taxon>
        <taxon>Pseudomonadati</taxon>
        <taxon>Pseudomonadota</taxon>
        <taxon>Betaproteobacteria</taxon>
        <taxon>Burkholderiales</taxon>
        <taxon>Sphaerotilaceae</taxon>
        <taxon>Aquincola</taxon>
    </lineage>
</organism>
<proteinExistence type="predicted"/>
<evidence type="ECO:0000259" key="7">
    <source>
        <dbReference type="PROSITE" id="PS50110"/>
    </source>
</evidence>
<keyword evidence="2" id="KW-0902">Two-component regulatory system</keyword>